<organism evidence="1 2">
    <name type="scientific">Lactobacillus gasseri (strain ATCC 33323 / DSM 20243 / BCRC 14619 / CIP 102991 / JCM 1131 / KCTC 3163 / NCIMB 11718 / NCTC 13722 / AM63)</name>
    <dbReference type="NCBI Taxonomy" id="324831"/>
    <lineage>
        <taxon>Bacteria</taxon>
        <taxon>Bacillati</taxon>
        <taxon>Bacillota</taxon>
        <taxon>Bacilli</taxon>
        <taxon>Lactobacillales</taxon>
        <taxon>Lactobacillaceae</taxon>
        <taxon>Lactobacillus</taxon>
    </lineage>
</organism>
<dbReference type="EMBL" id="CP000413">
    <property type="protein sequence ID" value="ABJ60984.1"/>
    <property type="molecule type" value="Genomic_DNA"/>
</dbReference>
<proteinExistence type="predicted"/>
<dbReference type="KEGG" id="lga:LGAS_1696"/>
<sequence>MLSGKDQRKIKLVRLQKAKSINDLAFIILQ</sequence>
<dbReference type="Proteomes" id="UP000000664">
    <property type="component" value="Chromosome"/>
</dbReference>
<name>A0A805Z250_LACGA</name>
<evidence type="ECO:0000313" key="1">
    <source>
        <dbReference type="EMBL" id="ABJ60984.1"/>
    </source>
</evidence>
<accession>A0A805Z250</accession>
<reference evidence="1 2" key="1">
    <citation type="journal article" date="2006" name="Proc. Natl. Acad. Sci. U.S.A.">
        <title>Comparative genomics of the lactic acid bacteria.</title>
        <authorList>
            <person name="Makarova K."/>
            <person name="Slesarev A."/>
            <person name="Wolf Y."/>
            <person name="Sorokin A."/>
            <person name="Mirkin B."/>
            <person name="Koonin E."/>
            <person name="Pavlov A."/>
            <person name="Pavlova N."/>
            <person name="Karamychev V."/>
            <person name="Polouchine N."/>
            <person name="Shakhova V."/>
            <person name="Grigoriev I."/>
            <person name="Lou Y."/>
            <person name="Rohksar D."/>
            <person name="Lucas S."/>
            <person name="Huang K."/>
            <person name="Goodstein D.M."/>
            <person name="Hawkins T."/>
            <person name="Plengvidhya V."/>
            <person name="Welker D."/>
            <person name="Hughes J."/>
            <person name="Goh Y."/>
            <person name="Benson A."/>
            <person name="Baldwin K."/>
            <person name="Lee J.H."/>
            <person name="Diaz-Muniz I."/>
            <person name="Dosti B."/>
            <person name="Smeianov V."/>
            <person name="Wechter W."/>
            <person name="Barabote R."/>
            <person name="Lorca G."/>
            <person name="Altermann E."/>
            <person name="Barrangou R."/>
            <person name="Ganesan B."/>
            <person name="Xie Y."/>
            <person name="Rawsthorne H."/>
            <person name="Tamir D."/>
            <person name="Parker C."/>
            <person name="Breidt F."/>
            <person name="Broadbent J."/>
            <person name="Hutkins R."/>
            <person name="O'Sullivan D."/>
            <person name="Steele J."/>
            <person name="Unlu G."/>
            <person name="Saier M."/>
            <person name="Klaenhammer T."/>
            <person name="Richardson P."/>
            <person name="Kozyavkin S."/>
            <person name="Weimer B."/>
            <person name="Mills D."/>
        </authorList>
    </citation>
    <scope>NUCLEOTIDE SEQUENCE [LARGE SCALE GENOMIC DNA]</scope>
    <source>
        <strain evidence="2">ATCC 33323 / DSM 20243 / BCRC 14619 / CIP 102991 / JCM 1131 / KCTC 3163 / NCIMB 11718 / NCTC 13722 / AM63</strain>
    </source>
</reference>
<evidence type="ECO:0000313" key="2">
    <source>
        <dbReference type="Proteomes" id="UP000000664"/>
    </source>
</evidence>
<dbReference type="AlphaFoldDB" id="A0A805Z250"/>
<protein>
    <submittedName>
        <fullName evidence="1">Uncharacterized protein</fullName>
    </submittedName>
</protein>
<gene>
    <name evidence="1" type="ordered locus">LGAS_1696</name>
</gene>